<accession>A0A7J0GNG3</accession>
<reference evidence="2 3" key="1">
    <citation type="submission" date="2019-07" db="EMBL/GenBank/DDBJ databases">
        <title>De Novo Assembly of kiwifruit Actinidia rufa.</title>
        <authorList>
            <person name="Sugita-Konishi S."/>
            <person name="Sato K."/>
            <person name="Mori E."/>
            <person name="Abe Y."/>
            <person name="Kisaki G."/>
            <person name="Hamano K."/>
            <person name="Suezawa K."/>
            <person name="Otani M."/>
            <person name="Fukuda T."/>
            <person name="Manabe T."/>
            <person name="Gomi K."/>
            <person name="Tabuchi M."/>
            <person name="Akimitsu K."/>
            <person name="Kataoka I."/>
        </authorList>
    </citation>
    <scope>NUCLEOTIDE SEQUENCE [LARGE SCALE GENOMIC DNA]</scope>
    <source>
        <strain evidence="3">cv. Fuchu</strain>
    </source>
</reference>
<feature type="region of interest" description="Disordered" evidence="1">
    <location>
        <begin position="85"/>
        <end position="118"/>
    </location>
</feature>
<evidence type="ECO:0000256" key="1">
    <source>
        <dbReference type="SAM" id="MobiDB-lite"/>
    </source>
</evidence>
<dbReference type="AlphaFoldDB" id="A0A7J0GNG3"/>
<comment type="caution">
    <text evidence="2">The sequence shown here is derived from an EMBL/GenBank/DDBJ whole genome shotgun (WGS) entry which is preliminary data.</text>
</comment>
<name>A0A7J0GNG3_9ERIC</name>
<dbReference type="Proteomes" id="UP000585474">
    <property type="component" value="Unassembled WGS sequence"/>
</dbReference>
<sequence length="118" mass="11484">MAFSLSLWFGKATVLANGGERGRSWRGARGGLGDWIGQAGLGVSGMGGGGSDGGGRGCNDVGKDGQGLSGCQQCVGGGGGGGRMVVGRGGGPDGRLRVVSSSGGGQEGRWLLEEEAIS</sequence>
<organism evidence="2 3">
    <name type="scientific">Actinidia rufa</name>
    <dbReference type="NCBI Taxonomy" id="165716"/>
    <lineage>
        <taxon>Eukaryota</taxon>
        <taxon>Viridiplantae</taxon>
        <taxon>Streptophyta</taxon>
        <taxon>Embryophyta</taxon>
        <taxon>Tracheophyta</taxon>
        <taxon>Spermatophyta</taxon>
        <taxon>Magnoliopsida</taxon>
        <taxon>eudicotyledons</taxon>
        <taxon>Gunneridae</taxon>
        <taxon>Pentapetalae</taxon>
        <taxon>asterids</taxon>
        <taxon>Ericales</taxon>
        <taxon>Actinidiaceae</taxon>
        <taxon>Actinidia</taxon>
    </lineage>
</organism>
<evidence type="ECO:0000313" key="3">
    <source>
        <dbReference type="Proteomes" id="UP000585474"/>
    </source>
</evidence>
<keyword evidence="3" id="KW-1185">Reference proteome</keyword>
<gene>
    <name evidence="2" type="ORF">Acr_23g0006860</name>
</gene>
<evidence type="ECO:0000313" key="2">
    <source>
        <dbReference type="EMBL" id="GFZ12301.1"/>
    </source>
</evidence>
<proteinExistence type="predicted"/>
<dbReference type="EMBL" id="BJWL01000023">
    <property type="protein sequence ID" value="GFZ12301.1"/>
    <property type="molecule type" value="Genomic_DNA"/>
</dbReference>
<protein>
    <submittedName>
        <fullName evidence="2">Uncharacterized protein</fullName>
    </submittedName>
</protein>